<evidence type="ECO:0000313" key="2">
    <source>
        <dbReference type="Proteomes" id="UP000298030"/>
    </source>
</evidence>
<name>A0A4Y7TUJ6_COPMI</name>
<evidence type="ECO:0008006" key="3">
    <source>
        <dbReference type="Google" id="ProtNLM"/>
    </source>
</evidence>
<gene>
    <name evidence="1" type="ORF">FA13DRAFT_1704974</name>
</gene>
<protein>
    <recommendedName>
        <fullName evidence="3">F-box domain-containing protein</fullName>
    </recommendedName>
</protein>
<dbReference type="EMBL" id="QPFP01000003">
    <property type="protein sequence ID" value="TEB37860.1"/>
    <property type="molecule type" value="Genomic_DNA"/>
</dbReference>
<sequence length="679" mass="79421">MNPDYEAPSQDALQDGFRRPSRRRDLSLLPTVPLDVLLEVGGIRPSSGTAPHAKPLFQVRMLLEPMDLITMARANKTFRRSLINEEMDRDVWKRKRQQYEAPDPPPGWSEAKWVTFLFSSFCYDLELCHPNVLTDFFILKRAYLSAEDVHSDVEEYLLEGVPFTGGFKKLPTHSSLDGPSAKDESEEEYCWRGELDEITRKVHTYTELHDRGTLGVMDEFVAYWEGRLRHMEWIETNAHACNQWVEDLREKRLQDREYINQIRSVRRHFYDLGYEVIDVDAVVRPEAQEIKGLSDNITPRDQPLVMNNIKKKVEPQIVHHRDARLYGIKIDLIEARMEFLRPLYREWMSSLGLKTEKLVTYPPERYLTEVPILLRVLQARPSATITEKSFWYARYQFPRIAEKYLDNKRRALQDQLPQSPGESPLDLATSVFTPPPNVYDDEDEDVLHEWQKGWHGLVIGWKMHSMYHGWSPDEEGEELGFEVERWAVGTFQEELSDLAASLVRLCRRSPSTCTADEMDHLDRRFLCRLCMNTELSKRFRPSEDLDGTLGPTTIGVEAYTWRRALYHARVEHTDGMSQLKFTRLDSSTLLGRVKNLECHLRRHQERTLLAWRCNHCAEMNEGRPVTKVGVMQHLRETHGIASPGKDDFLFCELYRFHVDRPCKVDMLYERRETIRAPVP</sequence>
<dbReference type="AlphaFoldDB" id="A0A4Y7TUJ6"/>
<dbReference type="STRING" id="71717.A0A4Y7TUJ6"/>
<proteinExistence type="predicted"/>
<accession>A0A4Y7TUJ6</accession>
<dbReference type="OrthoDB" id="2960336at2759"/>
<reference evidence="1 2" key="1">
    <citation type="journal article" date="2019" name="Nat. Ecol. Evol.">
        <title>Megaphylogeny resolves global patterns of mushroom evolution.</title>
        <authorList>
            <person name="Varga T."/>
            <person name="Krizsan K."/>
            <person name="Foldi C."/>
            <person name="Dima B."/>
            <person name="Sanchez-Garcia M."/>
            <person name="Sanchez-Ramirez S."/>
            <person name="Szollosi G.J."/>
            <person name="Szarkandi J.G."/>
            <person name="Papp V."/>
            <person name="Albert L."/>
            <person name="Andreopoulos W."/>
            <person name="Angelini C."/>
            <person name="Antonin V."/>
            <person name="Barry K.W."/>
            <person name="Bougher N.L."/>
            <person name="Buchanan P."/>
            <person name="Buyck B."/>
            <person name="Bense V."/>
            <person name="Catcheside P."/>
            <person name="Chovatia M."/>
            <person name="Cooper J."/>
            <person name="Damon W."/>
            <person name="Desjardin D."/>
            <person name="Finy P."/>
            <person name="Geml J."/>
            <person name="Haridas S."/>
            <person name="Hughes K."/>
            <person name="Justo A."/>
            <person name="Karasinski D."/>
            <person name="Kautmanova I."/>
            <person name="Kiss B."/>
            <person name="Kocsube S."/>
            <person name="Kotiranta H."/>
            <person name="LaButti K.M."/>
            <person name="Lechner B.E."/>
            <person name="Liimatainen K."/>
            <person name="Lipzen A."/>
            <person name="Lukacs Z."/>
            <person name="Mihaltcheva S."/>
            <person name="Morgado L.N."/>
            <person name="Niskanen T."/>
            <person name="Noordeloos M.E."/>
            <person name="Ohm R.A."/>
            <person name="Ortiz-Santana B."/>
            <person name="Ovrebo C."/>
            <person name="Racz N."/>
            <person name="Riley R."/>
            <person name="Savchenko A."/>
            <person name="Shiryaev A."/>
            <person name="Soop K."/>
            <person name="Spirin V."/>
            <person name="Szebenyi C."/>
            <person name="Tomsovsky M."/>
            <person name="Tulloss R.E."/>
            <person name="Uehling J."/>
            <person name="Grigoriev I.V."/>
            <person name="Vagvolgyi C."/>
            <person name="Papp T."/>
            <person name="Martin F.M."/>
            <person name="Miettinen O."/>
            <person name="Hibbett D.S."/>
            <person name="Nagy L.G."/>
        </authorList>
    </citation>
    <scope>NUCLEOTIDE SEQUENCE [LARGE SCALE GENOMIC DNA]</scope>
    <source>
        <strain evidence="1 2">FP101781</strain>
    </source>
</reference>
<comment type="caution">
    <text evidence="1">The sequence shown here is derived from an EMBL/GenBank/DDBJ whole genome shotgun (WGS) entry which is preliminary data.</text>
</comment>
<evidence type="ECO:0000313" key="1">
    <source>
        <dbReference type="EMBL" id="TEB37860.1"/>
    </source>
</evidence>
<keyword evidence="2" id="KW-1185">Reference proteome</keyword>
<organism evidence="1 2">
    <name type="scientific">Coprinellus micaceus</name>
    <name type="common">Glistening ink-cap mushroom</name>
    <name type="synonym">Coprinus micaceus</name>
    <dbReference type="NCBI Taxonomy" id="71717"/>
    <lineage>
        <taxon>Eukaryota</taxon>
        <taxon>Fungi</taxon>
        <taxon>Dikarya</taxon>
        <taxon>Basidiomycota</taxon>
        <taxon>Agaricomycotina</taxon>
        <taxon>Agaricomycetes</taxon>
        <taxon>Agaricomycetidae</taxon>
        <taxon>Agaricales</taxon>
        <taxon>Agaricineae</taxon>
        <taxon>Psathyrellaceae</taxon>
        <taxon>Coprinellus</taxon>
    </lineage>
</organism>
<dbReference type="Proteomes" id="UP000298030">
    <property type="component" value="Unassembled WGS sequence"/>
</dbReference>